<accession>A0A5S9Q4A3</accession>
<organism evidence="1 2">
    <name type="scientific">BD1-7 clade bacterium</name>
    <dbReference type="NCBI Taxonomy" id="2029982"/>
    <lineage>
        <taxon>Bacteria</taxon>
        <taxon>Pseudomonadati</taxon>
        <taxon>Pseudomonadota</taxon>
        <taxon>Gammaproteobacteria</taxon>
        <taxon>Cellvibrionales</taxon>
        <taxon>Spongiibacteraceae</taxon>
        <taxon>BD1-7 clade</taxon>
    </lineage>
</organism>
<sequence length="156" mass="16996">MTGVRLEIDSSSIERLQDRLAGFSGLPLNDLRHAIGSEVEHQTRRRLQDEKTTPDGDAWQALDEGYAARKALKSSGGILERDGDLIDSIAYAVDGDEIEIGSPLVYAAIQHFGGDEVGIPIVSRQFLGLSQDNENDLLALVDQWLDQQVGGQSHAI</sequence>
<dbReference type="Pfam" id="PF05069">
    <property type="entry name" value="Phage_tail_S"/>
    <property type="match status" value="1"/>
</dbReference>
<dbReference type="AlphaFoldDB" id="A0A5S9Q4A3"/>
<dbReference type="EMBL" id="CACSII010000016">
    <property type="protein sequence ID" value="CAA0111733.1"/>
    <property type="molecule type" value="Genomic_DNA"/>
</dbReference>
<dbReference type="Proteomes" id="UP000434580">
    <property type="component" value="Unassembled WGS sequence"/>
</dbReference>
<dbReference type="InterPro" id="IPR006522">
    <property type="entry name" value="Phage_virion_morphogenesis"/>
</dbReference>
<reference evidence="1 2" key="1">
    <citation type="submission" date="2019-11" db="EMBL/GenBank/DDBJ databases">
        <authorList>
            <person name="Holert J."/>
        </authorList>
    </citation>
    <scope>NUCLEOTIDE SEQUENCE [LARGE SCALE GENOMIC DNA]</scope>
    <source>
        <strain evidence="1">BC5_2</strain>
    </source>
</reference>
<dbReference type="OrthoDB" id="2081253at2"/>
<evidence type="ECO:0000313" key="1">
    <source>
        <dbReference type="EMBL" id="CAA0111733.1"/>
    </source>
</evidence>
<evidence type="ECO:0008006" key="3">
    <source>
        <dbReference type="Google" id="ProtNLM"/>
    </source>
</evidence>
<proteinExistence type="predicted"/>
<name>A0A5S9Q4A3_9GAMM</name>
<protein>
    <recommendedName>
        <fullName evidence="3">Phage virion morphogenesis protein</fullName>
    </recommendedName>
</protein>
<evidence type="ECO:0000313" key="2">
    <source>
        <dbReference type="Proteomes" id="UP000434580"/>
    </source>
</evidence>
<gene>
    <name evidence="1" type="ORF">DPBNPPHM_01518</name>
</gene>